<keyword evidence="3" id="KW-1185">Reference proteome</keyword>
<dbReference type="Proteomes" id="UP001153069">
    <property type="component" value="Unassembled WGS sequence"/>
</dbReference>
<name>A0A9N8E199_9STRA</name>
<comment type="caution">
    <text evidence="2">The sequence shown here is derived from an EMBL/GenBank/DDBJ whole genome shotgun (WGS) entry which is preliminary data.</text>
</comment>
<feature type="region of interest" description="Disordered" evidence="1">
    <location>
        <begin position="40"/>
        <end position="65"/>
    </location>
</feature>
<proteinExistence type="predicted"/>
<dbReference type="AlphaFoldDB" id="A0A9N8E199"/>
<dbReference type="EMBL" id="CAICTM010000517">
    <property type="protein sequence ID" value="CAB9512100.1"/>
    <property type="molecule type" value="Genomic_DNA"/>
</dbReference>
<organism evidence="2 3">
    <name type="scientific">Seminavis robusta</name>
    <dbReference type="NCBI Taxonomy" id="568900"/>
    <lineage>
        <taxon>Eukaryota</taxon>
        <taxon>Sar</taxon>
        <taxon>Stramenopiles</taxon>
        <taxon>Ochrophyta</taxon>
        <taxon>Bacillariophyta</taxon>
        <taxon>Bacillariophyceae</taxon>
        <taxon>Bacillariophycidae</taxon>
        <taxon>Naviculales</taxon>
        <taxon>Naviculaceae</taxon>
        <taxon>Seminavis</taxon>
    </lineage>
</organism>
<evidence type="ECO:0000313" key="2">
    <source>
        <dbReference type="EMBL" id="CAB9512100.1"/>
    </source>
</evidence>
<reference evidence="2" key="1">
    <citation type="submission" date="2020-06" db="EMBL/GenBank/DDBJ databases">
        <authorList>
            <consortium name="Plant Systems Biology data submission"/>
        </authorList>
    </citation>
    <scope>NUCLEOTIDE SEQUENCE</scope>
    <source>
        <strain evidence="2">D6</strain>
    </source>
</reference>
<evidence type="ECO:0000313" key="3">
    <source>
        <dbReference type="Proteomes" id="UP001153069"/>
    </source>
</evidence>
<sequence>MNLASGDDLYISGFSDRMDSVSIAKTMISEDHGLGATGKAEIRVSPHTTTRKGSPTSSNSRGQGQAIEVDFYRNPTMLSRMILYNKFSNANKRVRDHPQEAMVWVCSKRKTNATQKSQIHSIFDRSHSTTSLTSRTHQQQQYSSNQQHSDYSLRQLPIHIACSCLAFTHDSVLRSELEQLIVRLVVTYPEGCAEFDHSGRRPLHEALFSAATAETISMLLMADPKSIDQRDKFGRTPIELCNRLQGGPKEDIKALLDLGVQYWERARDEAKLRMKMAVVPPSGASVSSSIVAGSSQAEKETLVTTASTNMPTKKQQQNQIESEEITPIAWEQLERRVILLEQLLAEMYEKNYELAGAVEQLKKAKQALTVKLEIARTQPSSLRQRGSWHSRGGGSLKSASRSIETLSVDTIPEDDEESIAEMIDQVESVVGSYHSSKYQPTTAGGSGVSEISSFSSHTGGQGDSVIPCPPDFARSESLVSGLTEASFFDASIYAVRDPANTSSADSDSRFGTASLLGTDNLNEMFQAAQKTVRKPWSSPVASSTFLPSGGHQHTTTPMVVEEEEEEFALGGDAAMEVDRSAGTETSDMRIPDNSTLATDEYDSSHTGRVSPGADEASRETMSTRARVIENRVFGGTEEDDTSESESTSAPDPTRYNYDIRIPALDWA</sequence>
<feature type="region of interest" description="Disordered" evidence="1">
    <location>
        <begin position="381"/>
        <end position="402"/>
    </location>
</feature>
<feature type="compositionally biased region" description="Basic and acidic residues" evidence="1">
    <location>
        <begin position="576"/>
        <end position="590"/>
    </location>
</feature>
<dbReference type="Gene3D" id="1.25.40.20">
    <property type="entry name" value="Ankyrin repeat-containing domain"/>
    <property type="match status" value="1"/>
</dbReference>
<feature type="region of interest" description="Disordered" evidence="1">
    <location>
        <begin position="532"/>
        <end position="657"/>
    </location>
</feature>
<feature type="compositionally biased region" description="Low complexity" evidence="1">
    <location>
        <begin position="128"/>
        <end position="148"/>
    </location>
</feature>
<feature type="compositionally biased region" description="Polar residues" evidence="1">
    <location>
        <begin position="46"/>
        <end position="63"/>
    </location>
</feature>
<feature type="region of interest" description="Disordered" evidence="1">
    <location>
        <begin position="116"/>
        <end position="148"/>
    </location>
</feature>
<feature type="compositionally biased region" description="Polar residues" evidence="1">
    <location>
        <begin position="539"/>
        <end position="557"/>
    </location>
</feature>
<dbReference type="InterPro" id="IPR036770">
    <property type="entry name" value="Ankyrin_rpt-contain_sf"/>
</dbReference>
<dbReference type="OrthoDB" id="513629at2759"/>
<gene>
    <name evidence="2" type="ORF">SEMRO_518_G158870.1</name>
</gene>
<protein>
    <submittedName>
        <fullName evidence="2">Uncharacterized protein</fullName>
    </submittedName>
</protein>
<evidence type="ECO:0000256" key="1">
    <source>
        <dbReference type="SAM" id="MobiDB-lite"/>
    </source>
</evidence>
<accession>A0A9N8E199</accession>